<evidence type="ECO:0000313" key="2">
    <source>
        <dbReference type="Proteomes" id="UP000076623"/>
    </source>
</evidence>
<proteinExistence type="predicted"/>
<dbReference type="InterPro" id="IPR037247">
    <property type="entry name" value="YvfG_sf"/>
</dbReference>
<gene>
    <name evidence="1" type="ORF">ABE65_017210</name>
</gene>
<dbReference type="RefSeq" id="WP_066397590.1">
    <property type="nucleotide sequence ID" value="NZ_CP015378.1"/>
</dbReference>
<accession>A0A160IPU5</accession>
<dbReference type="AlphaFoldDB" id="A0A160IPU5"/>
<reference evidence="1 2" key="1">
    <citation type="submission" date="2016-04" db="EMBL/GenBank/DDBJ databases">
        <title>Complete genome sequence of Fictibacillus phosphorivorans G25-29, a strain toxic to nematodes.</title>
        <authorList>
            <person name="Zheng Z."/>
        </authorList>
    </citation>
    <scope>NUCLEOTIDE SEQUENCE [LARGE SCALE GENOMIC DNA]</scope>
    <source>
        <strain evidence="1 2">G25-29</strain>
    </source>
</reference>
<dbReference type="Gene3D" id="6.10.140.40">
    <property type="match status" value="1"/>
</dbReference>
<keyword evidence="2" id="KW-1185">Reference proteome</keyword>
<dbReference type="Pfam" id="PF09628">
    <property type="entry name" value="YvfG"/>
    <property type="match status" value="1"/>
</dbReference>
<dbReference type="SUPFAM" id="SSF158388">
    <property type="entry name" value="YvfG-like"/>
    <property type="match status" value="1"/>
</dbReference>
<dbReference type="InterPro" id="IPR018590">
    <property type="entry name" value="Uncharacterised_YvfG"/>
</dbReference>
<evidence type="ECO:0000313" key="1">
    <source>
        <dbReference type="EMBL" id="ANC78441.1"/>
    </source>
</evidence>
<dbReference type="EMBL" id="CP015378">
    <property type="protein sequence ID" value="ANC78441.1"/>
    <property type="molecule type" value="Genomic_DNA"/>
</dbReference>
<name>A0A160IPU5_9BACL</name>
<protein>
    <submittedName>
        <fullName evidence="1">Uncharacterized protein</fullName>
    </submittedName>
</protein>
<dbReference type="KEGG" id="fpn:ABE65_017210"/>
<sequence>MSEAFSVPYFKENFQQYIERNKDVFTKTHAMNAYYRSIVGTLINDNLNKNSEIVRRIRNLETAYIEIKNDN</sequence>
<dbReference type="Proteomes" id="UP000076623">
    <property type="component" value="Chromosome"/>
</dbReference>
<organism evidence="1 2">
    <name type="scientific">Fictibacillus phosphorivorans</name>
    <dbReference type="NCBI Taxonomy" id="1221500"/>
    <lineage>
        <taxon>Bacteria</taxon>
        <taxon>Bacillati</taxon>
        <taxon>Bacillota</taxon>
        <taxon>Bacilli</taxon>
        <taxon>Bacillales</taxon>
        <taxon>Fictibacillaceae</taxon>
        <taxon>Fictibacillus</taxon>
    </lineage>
</organism>